<keyword evidence="5" id="KW-1185">Reference proteome</keyword>
<gene>
    <name evidence="4" type="ORF">DKW60_18050</name>
</gene>
<comment type="similarity">
    <text evidence="1 3">Belongs to the short-chain dehydrogenases/reductases (SDR) family.</text>
</comment>
<dbReference type="Gene3D" id="3.40.50.720">
    <property type="entry name" value="NAD(P)-binding Rossmann-like Domain"/>
    <property type="match status" value="1"/>
</dbReference>
<dbReference type="OrthoDB" id="109589at2"/>
<evidence type="ECO:0000256" key="3">
    <source>
        <dbReference type="RuleBase" id="RU000363"/>
    </source>
</evidence>
<dbReference type="RefSeq" id="WP_109839064.1">
    <property type="nucleotide sequence ID" value="NZ_QGKM01000067.1"/>
</dbReference>
<dbReference type="EMBL" id="QGKM01000067">
    <property type="protein sequence ID" value="PWQ93246.1"/>
    <property type="molecule type" value="Genomic_DNA"/>
</dbReference>
<evidence type="ECO:0000313" key="5">
    <source>
        <dbReference type="Proteomes" id="UP000245539"/>
    </source>
</evidence>
<protein>
    <submittedName>
        <fullName evidence="4">Oxidoreductase</fullName>
    </submittedName>
</protein>
<evidence type="ECO:0000256" key="2">
    <source>
        <dbReference type="ARBA" id="ARBA00023002"/>
    </source>
</evidence>
<dbReference type="GO" id="GO:0016491">
    <property type="term" value="F:oxidoreductase activity"/>
    <property type="evidence" value="ECO:0007669"/>
    <property type="project" value="UniProtKB-KW"/>
</dbReference>
<dbReference type="PANTHER" id="PTHR24320">
    <property type="entry name" value="RETINOL DEHYDROGENASE"/>
    <property type="match status" value="1"/>
</dbReference>
<dbReference type="InterPro" id="IPR020904">
    <property type="entry name" value="Sc_DH/Rdtase_CS"/>
</dbReference>
<dbReference type="PRINTS" id="PR00081">
    <property type="entry name" value="GDHRDH"/>
</dbReference>
<keyword evidence="2" id="KW-0560">Oxidoreductase</keyword>
<comment type="caution">
    <text evidence="4">The sequence shown here is derived from an EMBL/GenBank/DDBJ whole genome shotgun (WGS) entry which is preliminary data.</text>
</comment>
<evidence type="ECO:0000313" key="4">
    <source>
        <dbReference type="EMBL" id="PWQ93246.1"/>
    </source>
</evidence>
<dbReference type="PANTHER" id="PTHR24320:SF148">
    <property type="entry name" value="NAD(P)-BINDING ROSSMANN-FOLD SUPERFAMILY PROTEIN"/>
    <property type="match status" value="1"/>
</dbReference>
<organism evidence="4 5">
    <name type="scientific">Leucothrix pacifica</name>
    <dbReference type="NCBI Taxonomy" id="1247513"/>
    <lineage>
        <taxon>Bacteria</taxon>
        <taxon>Pseudomonadati</taxon>
        <taxon>Pseudomonadota</taxon>
        <taxon>Gammaproteobacteria</taxon>
        <taxon>Thiotrichales</taxon>
        <taxon>Thiotrichaceae</taxon>
        <taxon>Leucothrix</taxon>
    </lineage>
</organism>
<sequence length="267" mass="28203">MQKKILLTGATDGIGLATAKILVQQGHHVLLHGRSEAKLEAVATELTALNAGPVERYIADLSDMNEVVSLAQAVSAKHEQLDVLINNAGVLKTPRPMTSDGLDVRFAVNTLAPYLLTQKLLPLLGSTRRVVNLSSAAQSPVNLSALAGKTSLKDDMEAYAQSKLAIASWSRSMALTHTDGPMIVAVNPGSLLASKMVKEGFGFDGHDIGIGADILVRAALSDEFTDASGKYFDNDAKRFASPHAEAMNDAKAAALVKEIEAVLAHLV</sequence>
<reference evidence="4 5" key="1">
    <citation type="submission" date="2018-05" db="EMBL/GenBank/DDBJ databases">
        <title>Leucothrix arctica sp. nov., isolated from Arctic seawater.</title>
        <authorList>
            <person name="Choi A."/>
            <person name="Baek K."/>
        </authorList>
    </citation>
    <scope>NUCLEOTIDE SEQUENCE [LARGE SCALE GENOMIC DNA]</scope>
    <source>
        <strain evidence="4 5">JCM 18388</strain>
    </source>
</reference>
<dbReference type="Proteomes" id="UP000245539">
    <property type="component" value="Unassembled WGS sequence"/>
</dbReference>
<dbReference type="InterPro" id="IPR002347">
    <property type="entry name" value="SDR_fam"/>
</dbReference>
<dbReference type="SUPFAM" id="SSF51735">
    <property type="entry name" value="NAD(P)-binding Rossmann-fold domains"/>
    <property type="match status" value="1"/>
</dbReference>
<dbReference type="PRINTS" id="PR00080">
    <property type="entry name" value="SDRFAMILY"/>
</dbReference>
<proteinExistence type="inferred from homology"/>
<evidence type="ECO:0000256" key="1">
    <source>
        <dbReference type="ARBA" id="ARBA00006484"/>
    </source>
</evidence>
<name>A0A317C3H0_9GAMM</name>
<dbReference type="AlphaFoldDB" id="A0A317C3H0"/>
<accession>A0A317C3H0</accession>
<dbReference type="InterPro" id="IPR036291">
    <property type="entry name" value="NAD(P)-bd_dom_sf"/>
</dbReference>
<dbReference type="Pfam" id="PF00106">
    <property type="entry name" value="adh_short"/>
    <property type="match status" value="1"/>
</dbReference>
<dbReference type="PROSITE" id="PS00061">
    <property type="entry name" value="ADH_SHORT"/>
    <property type="match status" value="1"/>
</dbReference>